<gene>
    <name evidence="2" type="ORF">SVUK_LOCUS18110</name>
</gene>
<reference evidence="2 3" key="1">
    <citation type="submission" date="2018-11" db="EMBL/GenBank/DDBJ databases">
        <authorList>
            <consortium name="Pathogen Informatics"/>
        </authorList>
    </citation>
    <scope>NUCLEOTIDE SEQUENCE [LARGE SCALE GENOMIC DNA]</scope>
</reference>
<dbReference type="AlphaFoldDB" id="A0A3P7LVI6"/>
<dbReference type="Proteomes" id="UP000270094">
    <property type="component" value="Unassembled WGS sequence"/>
</dbReference>
<evidence type="ECO:0000256" key="1">
    <source>
        <dbReference type="SAM" id="Phobius"/>
    </source>
</evidence>
<evidence type="ECO:0000313" key="2">
    <source>
        <dbReference type="EMBL" id="VDM83112.1"/>
    </source>
</evidence>
<keyword evidence="1" id="KW-0472">Membrane</keyword>
<protein>
    <submittedName>
        <fullName evidence="2">Uncharacterized protein</fullName>
    </submittedName>
</protein>
<evidence type="ECO:0000313" key="3">
    <source>
        <dbReference type="Proteomes" id="UP000270094"/>
    </source>
</evidence>
<dbReference type="OrthoDB" id="5832279at2759"/>
<feature type="transmembrane region" description="Helical" evidence="1">
    <location>
        <begin position="18"/>
        <end position="42"/>
    </location>
</feature>
<accession>A0A3P7LVI6</accession>
<dbReference type="EMBL" id="UYYB01121160">
    <property type="protein sequence ID" value="VDM83112.1"/>
    <property type="molecule type" value="Genomic_DNA"/>
</dbReference>
<keyword evidence="1" id="KW-0812">Transmembrane</keyword>
<organism evidence="2 3">
    <name type="scientific">Strongylus vulgaris</name>
    <name type="common">Blood worm</name>
    <dbReference type="NCBI Taxonomy" id="40348"/>
    <lineage>
        <taxon>Eukaryota</taxon>
        <taxon>Metazoa</taxon>
        <taxon>Ecdysozoa</taxon>
        <taxon>Nematoda</taxon>
        <taxon>Chromadorea</taxon>
        <taxon>Rhabditida</taxon>
        <taxon>Rhabditina</taxon>
        <taxon>Rhabditomorpha</taxon>
        <taxon>Strongyloidea</taxon>
        <taxon>Strongylidae</taxon>
        <taxon>Strongylus</taxon>
    </lineage>
</organism>
<keyword evidence="1" id="KW-1133">Transmembrane helix</keyword>
<keyword evidence="3" id="KW-1185">Reference proteome</keyword>
<sequence length="82" mass="9582">MDTPSAREFLSNLEPFQIVLLIIASAFTIIVYILAFIHWYYVYSYVSIETRRNKLYWLVTLFPNESKLCALFSQGEGIKHTS</sequence>
<name>A0A3P7LVI6_STRVU</name>
<proteinExistence type="predicted"/>